<feature type="binding site" evidence="9">
    <location>
        <position position="162"/>
    </location>
    <ligand>
        <name>Zn(2+)</name>
        <dbReference type="ChEBI" id="CHEBI:29105"/>
        <label>2</label>
    </ligand>
</feature>
<proteinExistence type="inferred from homology"/>
<dbReference type="KEGG" id="bbae:FRD01_04930"/>
<dbReference type="RefSeq" id="WP_146958169.1">
    <property type="nucleotide sequence ID" value="NZ_CP042467.1"/>
</dbReference>
<dbReference type="PRINTS" id="PR00625">
    <property type="entry name" value="JDOMAIN"/>
</dbReference>
<dbReference type="GO" id="GO:0008270">
    <property type="term" value="F:zinc ion binding"/>
    <property type="evidence" value="ECO:0007669"/>
    <property type="project" value="UniProtKB-UniRule"/>
</dbReference>
<evidence type="ECO:0000256" key="9">
    <source>
        <dbReference type="HAMAP-Rule" id="MF_01152"/>
    </source>
</evidence>
<dbReference type="InterPro" id="IPR012724">
    <property type="entry name" value="DnaJ"/>
</dbReference>
<comment type="domain">
    <text evidence="9">The J domain is necessary and sufficient to stimulate DnaK ATPase activity. Zinc center 1 plays an important role in the autonomous, DnaK-independent chaperone activity of DnaJ. Zinc center 2 is essential for interaction with DnaK and for DnaJ activity.</text>
</comment>
<feature type="zinc finger region" description="CR-type" evidence="10">
    <location>
        <begin position="132"/>
        <end position="210"/>
    </location>
</feature>
<evidence type="ECO:0000256" key="10">
    <source>
        <dbReference type="PROSITE-ProRule" id="PRU00546"/>
    </source>
</evidence>
<dbReference type="SMART" id="SM00271">
    <property type="entry name" value="DnaJ"/>
    <property type="match status" value="1"/>
</dbReference>
<dbReference type="CDD" id="cd10719">
    <property type="entry name" value="DnaJ_zf"/>
    <property type="match status" value="1"/>
</dbReference>
<dbReference type="SUPFAM" id="SSF46565">
    <property type="entry name" value="Chaperone J-domain"/>
    <property type="match status" value="1"/>
</dbReference>
<organism evidence="13 14">
    <name type="scientific">Microvenator marinus</name>
    <dbReference type="NCBI Taxonomy" id="2600177"/>
    <lineage>
        <taxon>Bacteria</taxon>
        <taxon>Deltaproteobacteria</taxon>
        <taxon>Bradymonadales</taxon>
        <taxon>Microvenatoraceae</taxon>
        <taxon>Microvenator</taxon>
    </lineage>
</organism>
<evidence type="ECO:0000256" key="6">
    <source>
        <dbReference type="ARBA" id="ARBA00053423"/>
    </source>
</evidence>
<dbReference type="GO" id="GO:0006260">
    <property type="term" value="P:DNA replication"/>
    <property type="evidence" value="ECO:0007669"/>
    <property type="project" value="UniProtKB-KW"/>
</dbReference>
<dbReference type="Pfam" id="PF00226">
    <property type="entry name" value="DnaJ"/>
    <property type="match status" value="1"/>
</dbReference>
<name>A0A5B8XNR8_9DELT</name>
<keyword evidence="4 9" id="KW-0862">Zinc</keyword>
<dbReference type="HAMAP" id="MF_01152">
    <property type="entry name" value="DnaJ"/>
    <property type="match status" value="1"/>
</dbReference>
<feature type="binding site" evidence="9">
    <location>
        <position position="198"/>
    </location>
    <ligand>
        <name>Zn(2+)</name>
        <dbReference type="ChEBI" id="CHEBI:29105"/>
        <label>1</label>
    </ligand>
</feature>
<reference evidence="13 14" key="1">
    <citation type="submission" date="2019-08" db="EMBL/GenBank/DDBJ databases">
        <authorList>
            <person name="Liang Q."/>
        </authorList>
    </citation>
    <scope>NUCLEOTIDE SEQUENCE [LARGE SCALE GENOMIC DNA]</scope>
    <source>
        <strain evidence="13 14">V1718</strain>
    </source>
</reference>
<evidence type="ECO:0000256" key="5">
    <source>
        <dbReference type="ARBA" id="ARBA00023186"/>
    </source>
</evidence>
<keyword evidence="2 9" id="KW-0677">Repeat</keyword>
<evidence type="ECO:0000313" key="13">
    <source>
        <dbReference type="EMBL" id="QED26598.1"/>
    </source>
</evidence>
<gene>
    <name evidence="9 13" type="primary">dnaJ</name>
    <name evidence="13" type="ORF">FRD01_04930</name>
</gene>
<keyword evidence="5 9" id="KW-0143">Chaperone</keyword>
<dbReference type="FunFam" id="2.60.260.20:FF:000005">
    <property type="entry name" value="Chaperone protein dnaJ 1, mitochondrial"/>
    <property type="match status" value="1"/>
</dbReference>
<dbReference type="InterPro" id="IPR001305">
    <property type="entry name" value="HSP_DnaJ_Cys-rich_dom"/>
</dbReference>
<evidence type="ECO:0000256" key="1">
    <source>
        <dbReference type="ARBA" id="ARBA00022723"/>
    </source>
</evidence>
<dbReference type="PANTHER" id="PTHR43096:SF10">
    <property type="entry name" value="CHAPERONE PROTEIN DNAJ A6, CHLOROPLASTIC"/>
    <property type="match status" value="1"/>
</dbReference>
<dbReference type="GO" id="GO:0051082">
    <property type="term" value="F:unfolded protein binding"/>
    <property type="evidence" value="ECO:0007669"/>
    <property type="project" value="UniProtKB-UniRule"/>
</dbReference>
<dbReference type="InterPro" id="IPR008971">
    <property type="entry name" value="HSP40/DnaJ_pept-bd"/>
</dbReference>
<dbReference type="FunFam" id="2.10.230.10:FF:000002">
    <property type="entry name" value="Molecular chaperone DnaJ"/>
    <property type="match status" value="1"/>
</dbReference>
<keyword evidence="9" id="KW-0235">DNA replication</keyword>
<evidence type="ECO:0000259" key="12">
    <source>
        <dbReference type="PROSITE" id="PS51188"/>
    </source>
</evidence>
<evidence type="ECO:0000313" key="14">
    <source>
        <dbReference type="Proteomes" id="UP000321595"/>
    </source>
</evidence>
<dbReference type="Gene3D" id="2.10.230.10">
    <property type="entry name" value="Heat shock protein DnaJ, cysteine-rich domain"/>
    <property type="match status" value="1"/>
</dbReference>
<dbReference type="CDD" id="cd06257">
    <property type="entry name" value="DnaJ"/>
    <property type="match status" value="1"/>
</dbReference>
<keyword evidence="9" id="KW-0346">Stress response</keyword>
<feature type="repeat" description="CXXCXGXG motif" evidence="9">
    <location>
        <begin position="145"/>
        <end position="152"/>
    </location>
</feature>
<comment type="cofactor">
    <cofactor evidence="9">
        <name>Zn(2+)</name>
        <dbReference type="ChEBI" id="CHEBI:29105"/>
    </cofactor>
    <text evidence="9">Binds 2 Zn(2+) ions per monomer.</text>
</comment>
<feature type="repeat" description="CXXCXGXG motif" evidence="9">
    <location>
        <begin position="198"/>
        <end position="205"/>
    </location>
</feature>
<keyword evidence="1 9" id="KW-0479">Metal-binding</keyword>
<feature type="repeat" description="CXXCXGXG motif" evidence="9">
    <location>
        <begin position="162"/>
        <end position="169"/>
    </location>
</feature>
<feature type="repeat" description="CXXCXGXG motif" evidence="9">
    <location>
        <begin position="184"/>
        <end position="191"/>
    </location>
</feature>
<dbReference type="PROSITE" id="PS50076">
    <property type="entry name" value="DNAJ_2"/>
    <property type="match status" value="1"/>
</dbReference>
<feature type="domain" description="CR-type" evidence="12">
    <location>
        <begin position="132"/>
        <end position="210"/>
    </location>
</feature>
<dbReference type="NCBIfam" id="TIGR02349">
    <property type="entry name" value="DnaJ_bact"/>
    <property type="match status" value="1"/>
</dbReference>
<feature type="binding site" evidence="9">
    <location>
        <position position="184"/>
    </location>
    <ligand>
        <name>Zn(2+)</name>
        <dbReference type="ChEBI" id="CHEBI:29105"/>
        <label>2</label>
    </ligand>
</feature>
<dbReference type="FunFam" id="1.10.287.110:FF:000034">
    <property type="entry name" value="Chaperone protein DnaJ"/>
    <property type="match status" value="1"/>
</dbReference>
<comment type="subcellular location">
    <subcellularLocation>
        <location evidence="9">Cytoplasm</location>
    </subcellularLocation>
</comment>
<evidence type="ECO:0000256" key="4">
    <source>
        <dbReference type="ARBA" id="ARBA00022833"/>
    </source>
</evidence>
<dbReference type="PROSITE" id="PS00636">
    <property type="entry name" value="DNAJ_1"/>
    <property type="match status" value="1"/>
</dbReference>
<dbReference type="Pfam" id="PF01556">
    <property type="entry name" value="DnaJ_C"/>
    <property type="match status" value="1"/>
</dbReference>
<dbReference type="CDD" id="cd10747">
    <property type="entry name" value="DnaJ_C"/>
    <property type="match status" value="1"/>
</dbReference>
<dbReference type="NCBIfam" id="NF008035">
    <property type="entry name" value="PRK10767.1"/>
    <property type="match status" value="1"/>
</dbReference>
<feature type="binding site" evidence="9">
    <location>
        <position position="148"/>
    </location>
    <ligand>
        <name>Zn(2+)</name>
        <dbReference type="ChEBI" id="CHEBI:29105"/>
        <label>1</label>
    </ligand>
</feature>
<evidence type="ECO:0000256" key="2">
    <source>
        <dbReference type="ARBA" id="ARBA00022737"/>
    </source>
</evidence>
<evidence type="ECO:0000259" key="11">
    <source>
        <dbReference type="PROSITE" id="PS50076"/>
    </source>
</evidence>
<comment type="similarity">
    <text evidence="7 9">Belongs to the DnaJ family.</text>
</comment>
<dbReference type="OrthoDB" id="9779889at2"/>
<accession>A0A5B8XNR8</accession>
<evidence type="ECO:0000256" key="8">
    <source>
        <dbReference type="ARBA" id="ARBA00067609"/>
    </source>
</evidence>
<dbReference type="InterPro" id="IPR036869">
    <property type="entry name" value="J_dom_sf"/>
</dbReference>
<feature type="domain" description="J" evidence="11">
    <location>
        <begin position="5"/>
        <end position="70"/>
    </location>
</feature>
<dbReference type="Proteomes" id="UP000321595">
    <property type="component" value="Chromosome"/>
</dbReference>
<feature type="binding site" evidence="9">
    <location>
        <position position="145"/>
    </location>
    <ligand>
        <name>Zn(2+)</name>
        <dbReference type="ChEBI" id="CHEBI:29105"/>
        <label>1</label>
    </ligand>
</feature>
<dbReference type="InterPro" id="IPR001623">
    <property type="entry name" value="DnaJ_domain"/>
</dbReference>
<dbReference type="PANTHER" id="PTHR43096">
    <property type="entry name" value="DNAJ HOMOLOG 1, MITOCHONDRIAL-RELATED"/>
    <property type="match status" value="1"/>
</dbReference>
<dbReference type="Gene3D" id="2.60.260.20">
    <property type="entry name" value="Urease metallochaperone UreE, N-terminal domain"/>
    <property type="match status" value="2"/>
</dbReference>
<sequence length="368" mass="40473">MSKRDYYEVLGLGRDADERAIKKAYRELAMQFHPDRNPGDDVAEASFKEAAEAYEVLSNPEKRKLYDQFGHEGLSGRGAGPGFGSVDDIFSQFGDIFGDFFGFGRQRNPNGPRPGADLRLDIELTFEEAVRGTQKEVEVRRHAECETCSGSGAKPGTEPVVCSTCGGRGQVHHSQGFFTLSSTCPHCRGQGKVVKDPCEDCSGAGVTEEKKMVTVKIPPGVDHGTRLRIRNEGEAGRKGGQRGDLYVFLHVEPSEIFERDGANIHLKVGISFVQAALGSELEIPTLDDPKKITIKPGTQYGDTLVLENHGIPHVNRPNAKGALIVHFDVRIPTKLDSKQRELLEKYAEISNISTTEASFFDKLKEKIL</sequence>
<dbReference type="GO" id="GO:0042026">
    <property type="term" value="P:protein refolding"/>
    <property type="evidence" value="ECO:0007669"/>
    <property type="project" value="TreeGrafter"/>
</dbReference>
<dbReference type="GO" id="GO:0005524">
    <property type="term" value="F:ATP binding"/>
    <property type="evidence" value="ECO:0007669"/>
    <property type="project" value="InterPro"/>
</dbReference>
<dbReference type="PROSITE" id="PS51188">
    <property type="entry name" value="ZF_CR"/>
    <property type="match status" value="1"/>
</dbReference>
<dbReference type="InterPro" id="IPR002939">
    <property type="entry name" value="DnaJ_C"/>
</dbReference>
<comment type="function">
    <text evidence="6 9">Participates actively in the response to hyperosmotic and heat shock by preventing the aggregation of stress-denatured proteins and by disaggregating proteins, also in an autonomous, DnaK-independent fashion. Unfolded proteins bind initially to DnaJ; upon interaction with the DnaJ-bound protein, DnaK hydrolyzes its bound ATP, resulting in the formation of a stable complex. GrpE releases ADP from DnaK; ATP binding to DnaK triggers the release of the substrate protein, thus completing the reaction cycle. Several rounds of ATP-dependent interactions between DnaJ, DnaK and GrpE are required for fully efficient folding. Also involved, together with DnaK and GrpE, in the DNA replication of plasmids through activation of initiation proteins.</text>
</comment>
<comment type="subunit">
    <text evidence="9">Homodimer.</text>
</comment>
<evidence type="ECO:0000256" key="3">
    <source>
        <dbReference type="ARBA" id="ARBA00022771"/>
    </source>
</evidence>
<dbReference type="SUPFAM" id="SSF57938">
    <property type="entry name" value="DnaJ/Hsp40 cysteine-rich domain"/>
    <property type="match status" value="1"/>
</dbReference>
<dbReference type="InterPro" id="IPR018253">
    <property type="entry name" value="DnaJ_domain_CS"/>
</dbReference>
<dbReference type="AlphaFoldDB" id="A0A5B8XNR8"/>
<feature type="binding site" evidence="9">
    <location>
        <position position="187"/>
    </location>
    <ligand>
        <name>Zn(2+)</name>
        <dbReference type="ChEBI" id="CHEBI:29105"/>
        <label>2</label>
    </ligand>
</feature>
<keyword evidence="14" id="KW-1185">Reference proteome</keyword>
<dbReference type="GO" id="GO:0005737">
    <property type="term" value="C:cytoplasm"/>
    <property type="evidence" value="ECO:0007669"/>
    <property type="project" value="UniProtKB-SubCell"/>
</dbReference>
<protein>
    <recommendedName>
        <fullName evidence="8 9">Chaperone protein DnaJ</fullName>
    </recommendedName>
</protein>
<keyword evidence="3 9" id="KW-0863">Zinc-finger</keyword>
<dbReference type="Pfam" id="PF00684">
    <property type="entry name" value="DnaJ_CXXCXGXG"/>
    <property type="match status" value="1"/>
</dbReference>
<dbReference type="SUPFAM" id="SSF49493">
    <property type="entry name" value="HSP40/DnaJ peptide-binding domain"/>
    <property type="match status" value="2"/>
</dbReference>
<dbReference type="InterPro" id="IPR036410">
    <property type="entry name" value="HSP_DnaJ_Cys-rich_dom_sf"/>
</dbReference>
<dbReference type="GO" id="GO:0009408">
    <property type="term" value="P:response to heat"/>
    <property type="evidence" value="ECO:0007669"/>
    <property type="project" value="InterPro"/>
</dbReference>
<dbReference type="GO" id="GO:0031072">
    <property type="term" value="F:heat shock protein binding"/>
    <property type="evidence" value="ECO:0007669"/>
    <property type="project" value="InterPro"/>
</dbReference>
<evidence type="ECO:0000256" key="7">
    <source>
        <dbReference type="ARBA" id="ARBA00061004"/>
    </source>
</evidence>
<keyword evidence="9" id="KW-0963">Cytoplasm</keyword>
<feature type="binding site" evidence="9">
    <location>
        <position position="201"/>
    </location>
    <ligand>
        <name>Zn(2+)</name>
        <dbReference type="ChEBI" id="CHEBI:29105"/>
        <label>1</label>
    </ligand>
</feature>
<feature type="binding site" evidence="9">
    <location>
        <position position="165"/>
    </location>
    <ligand>
        <name>Zn(2+)</name>
        <dbReference type="ChEBI" id="CHEBI:29105"/>
        <label>2</label>
    </ligand>
</feature>
<dbReference type="EMBL" id="CP042467">
    <property type="protein sequence ID" value="QED26598.1"/>
    <property type="molecule type" value="Genomic_DNA"/>
</dbReference>
<dbReference type="Gene3D" id="1.10.287.110">
    <property type="entry name" value="DnaJ domain"/>
    <property type="match status" value="1"/>
</dbReference>